<keyword evidence="2" id="KW-1185">Reference proteome</keyword>
<gene>
    <name evidence="1" type="ORF">GOQ27_06450</name>
</gene>
<organism evidence="1 2">
    <name type="scientific">Anaeromonas frigoriresistens</name>
    <dbReference type="NCBI Taxonomy" id="2683708"/>
    <lineage>
        <taxon>Bacteria</taxon>
        <taxon>Bacillati</taxon>
        <taxon>Bacillota</taxon>
        <taxon>Tissierellia</taxon>
        <taxon>Tissierellales</taxon>
        <taxon>Thermohalobacteraceae</taxon>
        <taxon>Anaeromonas</taxon>
    </lineage>
</organism>
<evidence type="ECO:0000313" key="2">
    <source>
        <dbReference type="Proteomes" id="UP000724672"/>
    </source>
</evidence>
<dbReference type="AlphaFoldDB" id="A0A942URU6"/>
<proteinExistence type="predicted"/>
<name>A0A942URU6_9FIRM</name>
<reference evidence="1" key="1">
    <citation type="submission" date="2019-12" db="EMBL/GenBank/DDBJ databases">
        <title>Clostridiaceae gen. nov. sp. nov., isolated from sediment in Xinjiang, China.</title>
        <authorList>
            <person name="Zhang R."/>
        </authorList>
    </citation>
    <scope>NUCLEOTIDE SEQUENCE</scope>
    <source>
        <strain evidence="1">D2Q-11</strain>
    </source>
</reference>
<dbReference type="EMBL" id="WSFT01000028">
    <property type="protein sequence ID" value="MBS4538094.1"/>
    <property type="molecule type" value="Genomic_DNA"/>
</dbReference>
<protein>
    <submittedName>
        <fullName evidence="1">Uncharacterized protein</fullName>
    </submittedName>
</protein>
<comment type="caution">
    <text evidence="1">The sequence shown here is derived from an EMBL/GenBank/DDBJ whole genome shotgun (WGS) entry which is preliminary data.</text>
</comment>
<dbReference type="Proteomes" id="UP000724672">
    <property type="component" value="Unassembled WGS sequence"/>
</dbReference>
<sequence>MVNKDQLKNIAERCSQYRFERDSSLRSDVKSMGETVSSCENCEHFNSEHKCNLNLIDQILSNMDVKLD</sequence>
<evidence type="ECO:0000313" key="1">
    <source>
        <dbReference type="EMBL" id="MBS4538094.1"/>
    </source>
</evidence>
<accession>A0A942URU6</accession>